<proteinExistence type="predicted"/>
<dbReference type="AlphaFoldDB" id="A0A0G1IBG3"/>
<gene>
    <name evidence="1" type="ORF">UW49_C0018G0015</name>
</gene>
<protein>
    <submittedName>
        <fullName evidence="1">Uncharacterized protein</fullName>
    </submittedName>
</protein>
<accession>A0A0G1IBG3</accession>
<reference evidence="1 2" key="1">
    <citation type="journal article" date="2015" name="Nature">
        <title>rRNA introns, odd ribosomes, and small enigmatic genomes across a large radiation of phyla.</title>
        <authorList>
            <person name="Brown C.T."/>
            <person name="Hug L.A."/>
            <person name="Thomas B.C."/>
            <person name="Sharon I."/>
            <person name="Castelle C.J."/>
            <person name="Singh A."/>
            <person name="Wilkins M.J."/>
            <person name="Williams K.H."/>
            <person name="Banfield J.F."/>
        </authorList>
    </citation>
    <scope>NUCLEOTIDE SEQUENCE [LARGE SCALE GENOMIC DNA]</scope>
</reference>
<evidence type="ECO:0000313" key="2">
    <source>
        <dbReference type="Proteomes" id="UP000033977"/>
    </source>
</evidence>
<dbReference type="Proteomes" id="UP000033977">
    <property type="component" value="Unassembled WGS sequence"/>
</dbReference>
<name>A0A0G1IBG3_9BACT</name>
<organism evidence="1 2">
    <name type="scientific">Candidatus Giovannonibacteria bacterium GW2011_GWB1_44_23</name>
    <dbReference type="NCBI Taxonomy" id="1618652"/>
    <lineage>
        <taxon>Bacteria</taxon>
        <taxon>Candidatus Giovannoniibacteriota</taxon>
    </lineage>
</organism>
<sequence>MYKEAKHYEGGEERRGKLSEHFLLGSLNTETKMYLPYREAVKLAKDIQQDNPASPKKPFMRDLRDAIVHKMDFKNAKNAERLKIYTAVGTPLDHFHKADMFVELEDEDGKNSKIATGDATINKEKISDKDKKADVLIGEIPDPTENKEEYNFAVAELAEKFTAVLKAKLSFGGRA</sequence>
<dbReference type="EMBL" id="LCIN01000018">
    <property type="protein sequence ID" value="KKT56108.1"/>
    <property type="molecule type" value="Genomic_DNA"/>
</dbReference>
<comment type="caution">
    <text evidence="1">The sequence shown here is derived from an EMBL/GenBank/DDBJ whole genome shotgun (WGS) entry which is preliminary data.</text>
</comment>
<evidence type="ECO:0000313" key="1">
    <source>
        <dbReference type="EMBL" id="KKT56108.1"/>
    </source>
</evidence>